<keyword evidence="3" id="KW-0808">Transferase</keyword>
<gene>
    <name evidence="5" type="ORF">IC229_26990</name>
</gene>
<evidence type="ECO:0000313" key="6">
    <source>
        <dbReference type="Proteomes" id="UP000598820"/>
    </source>
</evidence>
<reference evidence="5" key="1">
    <citation type="submission" date="2020-09" db="EMBL/GenBank/DDBJ databases">
        <authorList>
            <person name="Kim M.K."/>
        </authorList>
    </citation>
    <scope>NUCLEOTIDE SEQUENCE</scope>
    <source>
        <strain evidence="5">BT702</strain>
    </source>
</reference>
<evidence type="ECO:0000256" key="1">
    <source>
        <dbReference type="ARBA" id="ARBA00006739"/>
    </source>
</evidence>
<comment type="caution">
    <text evidence="5">The sequence shown here is derived from an EMBL/GenBank/DDBJ whole genome shotgun (WGS) entry which is preliminary data.</text>
</comment>
<dbReference type="Gene3D" id="3.90.550.10">
    <property type="entry name" value="Spore Coat Polysaccharide Biosynthesis Protein SpsA, Chain A"/>
    <property type="match status" value="1"/>
</dbReference>
<evidence type="ECO:0000259" key="4">
    <source>
        <dbReference type="Pfam" id="PF00535"/>
    </source>
</evidence>
<dbReference type="SUPFAM" id="SSF53448">
    <property type="entry name" value="Nucleotide-diphospho-sugar transferases"/>
    <property type="match status" value="1"/>
</dbReference>
<dbReference type="Pfam" id="PF00535">
    <property type="entry name" value="Glycos_transf_2"/>
    <property type="match status" value="1"/>
</dbReference>
<dbReference type="RefSeq" id="WP_190890792.1">
    <property type="nucleotide sequence ID" value="NZ_JACWZY010000030.1"/>
</dbReference>
<evidence type="ECO:0000256" key="2">
    <source>
        <dbReference type="ARBA" id="ARBA00022676"/>
    </source>
</evidence>
<dbReference type="PANTHER" id="PTHR43179:SF12">
    <property type="entry name" value="GALACTOFURANOSYLTRANSFERASE GLFT2"/>
    <property type="match status" value="1"/>
</dbReference>
<protein>
    <submittedName>
        <fullName evidence="5">Glycosyltransferase family 2 protein</fullName>
    </submittedName>
</protein>
<dbReference type="InterPro" id="IPR001173">
    <property type="entry name" value="Glyco_trans_2-like"/>
</dbReference>
<keyword evidence="6" id="KW-1185">Reference proteome</keyword>
<dbReference type="Proteomes" id="UP000598820">
    <property type="component" value="Unassembled WGS sequence"/>
</dbReference>
<dbReference type="EMBL" id="JACWZY010000030">
    <property type="protein sequence ID" value="MBD2704320.1"/>
    <property type="molecule type" value="Genomic_DNA"/>
</dbReference>
<evidence type="ECO:0000256" key="3">
    <source>
        <dbReference type="ARBA" id="ARBA00022679"/>
    </source>
</evidence>
<sequence length="309" mass="35240">MAKGERIGNNGVPELVSIITINYNQAEITRQFLESTTRLTYPNYEIIIVDNASTETLSSSIDLSLYPKVRLIRSETNLGFTGGNNLGMSEAKGDYFFIVNNDTEVSATLLDELLKPFATDDTIGVTCPKIKFHASPKVLQFAGYNPMNMLTGTATAIGYNQPDEGQYDQPHQTYFAHGCAMMIRRSVVKQVGRFAERFFLYYEELDWSQRIRNAGYQIYYQPTATILHKESASVGQQSTLKTYYLTRNRILFMRRHCSPFQRLVFYLYFTTCVFPKHIISYLVKGKIQHARAFIDGTLWNLRSTSVSPV</sequence>
<proteinExistence type="inferred from homology"/>
<dbReference type="InterPro" id="IPR029044">
    <property type="entry name" value="Nucleotide-diphossugar_trans"/>
</dbReference>
<name>A0A926Y1L4_9BACT</name>
<dbReference type="PANTHER" id="PTHR43179">
    <property type="entry name" value="RHAMNOSYLTRANSFERASE WBBL"/>
    <property type="match status" value="1"/>
</dbReference>
<feature type="domain" description="Glycosyltransferase 2-like" evidence="4">
    <location>
        <begin position="17"/>
        <end position="191"/>
    </location>
</feature>
<organism evidence="5 6">
    <name type="scientific">Spirosoma profusum</name>
    <dbReference type="NCBI Taxonomy" id="2771354"/>
    <lineage>
        <taxon>Bacteria</taxon>
        <taxon>Pseudomonadati</taxon>
        <taxon>Bacteroidota</taxon>
        <taxon>Cytophagia</taxon>
        <taxon>Cytophagales</taxon>
        <taxon>Cytophagaceae</taxon>
        <taxon>Spirosoma</taxon>
    </lineage>
</organism>
<evidence type="ECO:0000313" key="5">
    <source>
        <dbReference type="EMBL" id="MBD2704320.1"/>
    </source>
</evidence>
<accession>A0A926Y1L4</accession>
<dbReference type="AlphaFoldDB" id="A0A926Y1L4"/>
<keyword evidence="2" id="KW-0328">Glycosyltransferase</keyword>
<comment type="similarity">
    <text evidence="1">Belongs to the glycosyltransferase 2 family.</text>
</comment>
<dbReference type="GO" id="GO:0016757">
    <property type="term" value="F:glycosyltransferase activity"/>
    <property type="evidence" value="ECO:0007669"/>
    <property type="project" value="UniProtKB-KW"/>
</dbReference>
<dbReference type="CDD" id="cd04186">
    <property type="entry name" value="GT_2_like_c"/>
    <property type="match status" value="1"/>
</dbReference>